<sequence>MKASIYLRKTKKGTDDTTLCIRIRQGKSDLRAVTPLTVITQFWDCRKQCYKANTPVTTIGKDERVSFNKKVGRLLAFVEENIQEEADADALKEAIARFFAAPKKQEAMPTQNTPHATVMERMTVLEGFRRYLAENDFSSRHISETRCIERKIKRYIEWQRQMNEMECYEMYLDDLDPAVLSDFREFAANEHLYFREFPDFYAPFKVRACCMNEISPNTLTALMARFTFVLNWCVKHGYMTNESYRSFDHGVLVYGSPYYLTIEERDTVYNADLTGWPKQLIDHRDKFMFQCLVGCRYGDLQRLTKDNIVEGFLEYYPQKSLHNGKGGVVRVPLNEKAKAILARQRTDGNRLFPKHCRQSYNSDIRLLLQLLGINRIVTVLNRHTHETEQHPLYELATSHLARRTFIGNLYKKVKDQELVASLTGHSPGSKAFARYRTIDEDMKKEVIDKIN</sequence>
<keyword evidence="1" id="KW-0238">DNA-binding</keyword>
<evidence type="ECO:0000256" key="2">
    <source>
        <dbReference type="ARBA" id="ARBA00023172"/>
    </source>
</evidence>
<name>A0A9E2KHK7_9BACE</name>
<evidence type="ECO:0000256" key="1">
    <source>
        <dbReference type="ARBA" id="ARBA00023125"/>
    </source>
</evidence>
<dbReference type="Gene3D" id="1.10.150.130">
    <property type="match status" value="1"/>
</dbReference>
<reference evidence="4" key="2">
    <citation type="submission" date="2021-04" db="EMBL/GenBank/DDBJ databases">
        <authorList>
            <person name="Gilroy R."/>
        </authorList>
    </citation>
    <scope>NUCLEOTIDE SEQUENCE</scope>
    <source>
        <strain evidence="4">B3-3758</strain>
    </source>
</reference>
<dbReference type="InterPro" id="IPR002104">
    <property type="entry name" value="Integrase_catalytic"/>
</dbReference>
<feature type="domain" description="Tyr recombinase" evidence="3">
    <location>
        <begin position="255"/>
        <end position="448"/>
    </location>
</feature>
<proteinExistence type="predicted"/>
<dbReference type="Proteomes" id="UP000824236">
    <property type="component" value="Unassembled WGS sequence"/>
</dbReference>
<dbReference type="EMBL" id="JAHLFO010000090">
    <property type="protein sequence ID" value="MBU3814164.1"/>
    <property type="molecule type" value="Genomic_DNA"/>
</dbReference>
<evidence type="ECO:0000259" key="3">
    <source>
        <dbReference type="PROSITE" id="PS51898"/>
    </source>
</evidence>
<dbReference type="GO" id="GO:0015074">
    <property type="term" value="P:DNA integration"/>
    <property type="evidence" value="ECO:0007669"/>
    <property type="project" value="InterPro"/>
</dbReference>
<protein>
    <submittedName>
        <fullName evidence="4">Phage integrase SAM-like domain-containing protein</fullName>
    </submittedName>
</protein>
<comment type="caution">
    <text evidence="4">The sequence shown here is derived from an EMBL/GenBank/DDBJ whole genome shotgun (WGS) entry which is preliminary data.</text>
</comment>
<dbReference type="Gene3D" id="1.10.443.10">
    <property type="entry name" value="Intergrase catalytic core"/>
    <property type="match status" value="1"/>
</dbReference>
<evidence type="ECO:0000313" key="4">
    <source>
        <dbReference type="EMBL" id="MBU3814164.1"/>
    </source>
</evidence>
<dbReference type="InterPro" id="IPR013762">
    <property type="entry name" value="Integrase-like_cat_sf"/>
</dbReference>
<reference evidence="4" key="1">
    <citation type="journal article" date="2021" name="PeerJ">
        <title>Extensive microbial diversity within the chicken gut microbiome revealed by metagenomics and culture.</title>
        <authorList>
            <person name="Gilroy R."/>
            <person name="Ravi A."/>
            <person name="Getino M."/>
            <person name="Pursley I."/>
            <person name="Horton D.L."/>
            <person name="Alikhan N.F."/>
            <person name="Baker D."/>
            <person name="Gharbi K."/>
            <person name="Hall N."/>
            <person name="Watson M."/>
            <person name="Adriaenssens E.M."/>
            <person name="Foster-Nyarko E."/>
            <person name="Jarju S."/>
            <person name="Secka A."/>
            <person name="Antonio M."/>
            <person name="Oren A."/>
            <person name="Chaudhuri R.R."/>
            <person name="La Ragione R."/>
            <person name="Hildebrand F."/>
            <person name="Pallen M.J."/>
        </authorList>
    </citation>
    <scope>NUCLEOTIDE SEQUENCE</scope>
    <source>
        <strain evidence="4">B3-3758</strain>
    </source>
</reference>
<gene>
    <name evidence="4" type="ORF">H9791_06585</name>
</gene>
<dbReference type="AlphaFoldDB" id="A0A9E2KHK7"/>
<accession>A0A9E2KHK7</accession>
<dbReference type="SUPFAM" id="SSF56349">
    <property type="entry name" value="DNA breaking-rejoining enzymes"/>
    <property type="match status" value="1"/>
</dbReference>
<dbReference type="GO" id="GO:0003677">
    <property type="term" value="F:DNA binding"/>
    <property type="evidence" value="ECO:0007669"/>
    <property type="project" value="UniProtKB-KW"/>
</dbReference>
<evidence type="ECO:0000313" key="5">
    <source>
        <dbReference type="Proteomes" id="UP000824236"/>
    </source>
</evidence>
<organism evidence="4 5">
    <name type="scientific">Candidatus Bacteroides intestinipullorum</name>
    <dbReference type="NCBI Taxonomy" id="2838471"/>
    <lineage>
        <taxon>Bacteria</taxon>
        <taxon>Pseudomonadati</taxon>
        <taxon>Bacteroidota</taxon>
        <taxon>Bacteroidia</taxon>
        <taxon>Bacteroidales</taxon>
        <taxon>Bacteroidaceae</taxon>
        <taxon>Bacteroides</taxon>
    </lineage>
</organism>
<dbReference type="InterPro" id="IPR011010">
    <property type="entry name" value="DNA_brk_join_enz"/>
</dbReference>
<keyword evidence="2" id="KW-0233">DNA recombination</keyword>
<dbReference type="GO" id="GO:0006310">
    <property type="term" value="P:DNA recombination"/>
    <property type="evidence" value="ECO:0007669"/>
    <property type="project" value="UniProtKB-KW"/>
</dbReference>
<dbReference type="PROSITE" id="PS51898">
    <property type="entry name" value="TYR_RECOMBINASE"/>
    <property type="match status" value="1"/>
</dbReference>
<dbReference type="InterPro" id="IPR010998">
    <property type="entry name" value="Integrase_recombinase_N"/>
</dbReference>